<evidence type="ECO:0000313" key="2">
    <source>
        <dbReference type="Proteomes" id="UP001328107"/>
    </source>
</evidence>
<gene>
    <name evidence="1" type="ORF">PMAYCL1PPCAC_27331</name>
</gene>
<name>A0AAN5D663_9BILA</name>
<evidence type="ECO:0000313" key="1">
    <source>
        <dbReference type="EMBL" id="GMR57139.1"/>
    </source>
</evidence>
<dbReference type="EMBL" id="BTRK01000006">
    <property type="protein sequence ID" value="GMR57139.1"/>
    <property type="molecule type" value="Genomic_DNA"/>
</dbReference>
<protein>
    <submittedName>
        <fullName evidence="1">Uncharacterized protein</fullName>
    </submittedName>
</protein>
<comment type="caution">
    <text evidence="1">The sequence shown here is derived from an EMBL/GenBank/DDBJ whole genome shotgun (WGS) entry which is preliminary data.</text>
</comment>
<proteinExistence type="predicted"/>
<keyword evidence="2" id="KW-1185">Reference proteome</keyword>
<dbReference type="AlphaFoldDB" id="A0AAN5D663"/>
<organism evidence="1 2">
    <name type="scientific">Pristionchus mayeri</name>
    <dbReference type="NCBI Taxonomy" id="1317129"/>
    <lineage>
        <taxon>Eukaryota</taxon>
        <taxon>Metazoa</taxon>
        <taxon>Ecdysozoa</taxon>
        <taxon>Nematoda</taxon>
        <taxon>Chromadorea</taxon>
        <taxon>Rhabditida</taxon>
        <taxon>Rhabditina</taxon>
        <taxon>Diplogasteromorpha</taxon>
        <taxon>Diplogasteroidea</taxon>
        <taxon>Neodiplogasteridae</taxon>
        <taxon>Pristionchus</taxon>
    </lineage>
</organism>
<reference evidence="2" key="1">
    <citation type="submission" date="2022-10" db="EMBL/GenBank/DDBJ databases">
        <title>Genome assembly of Pristionchus species.</title>
        <authorList>
            <person name="Yoshida K."/>
            <person name="Sommer R.J."/>
        </authorList>
    </citation>
    <scope>NUCLEOTIDE SEQUENCE [LARGE SCALE GENOMIC DNA]</scope>
    <source>
        <strain evidence="2">RS5460</strain>
    </source>
</reference>
<feature type="non-terminal residue" evidence="1">
    <location>
        <position position="1"/>
    </location>
</feature>
<sequence>TGGNLTCGADTNCLACESSASDGGLPRQRCEYRWFTSVNDLLRHGSCARFEYSTYDQLRCLCDTQDNCAEKLMSEQVW</sequence>
<accession>A0AAN5D663</accession>
<dbReference type="Proteomes" id="UP001328107">
    <property type="component" value="Unassembled WGS sequence"/>
</dbReference>